<dbReference type="GO" id="GO:0016491">
    <property type="term" value="F:oxidoreductase activity"/>
    <property type="evidence" value="ECO:0007669"/>
    <property type="project" value="UniProtKB-KW"/>
</dbReference>
<dbReference type="RefSeq" id="WP_188081927.1">
    <property type="nucleotide sequence ID" value="NZ_JACIEU010000007.1"/>
</dbReference>
<sequence>MTDSYTPPAVWIWDKDKGGAFANINRPIAGATHDKPLPVGPHPLQLYSLGTPNGQKVTILLEELLEAGVTQAEYDAWLIRIGDGDQFGSGFVGVNPNSKIPALMDHSVSPPQRVFESGAILLYLAEKFGKFLPTDPAKRTATLSWLFWQMGSAPILGGGFGHFFAYAPEKYEYPINRYTMEVKRQLDVLDRHLADNEYLAGDEYSIADIAIWPWYAGVLLNRVYGAAEFLDASSYTHVLRWAKQIDARPAVKRGRIVNKTNGPLEDQLHERHDASDFATKTQDRLEGVA</sequence>
<dbReference type="InterPro" id="IPR040079">
    <property type="entry name" value="Glutathione_S-Trfase"/>
</dbReference>
<dbReference type="InterPro" id="IPR036282">
    <property type="entry name" value="Glutathione-S-Trfase_C_sf"/>
</dbReference>
<dbReference type="SFLD" id="SFLDG00358">
    <property type="entry name" value="Main_(cytGST)"/>
    <property type="match status" value="1"/>
</dbReference>
<reference evidence="3 4" key="1">
    <citation type="submission" date="2020-08" db="EMBL/GenBank/DDBJ databases">
        <title>Genomic Encyclopedia of Type Strains, Phase IV (KMG-IV): sequencing the most valuable type-strain genomes for metagenomic binning, comparative biology and taxonomic classification.</title>
        <authorList>
            <person name="Goeker M."/>
        </authorList>
    </citation>
    <scope>NUCLEOTIDE SEQUENCE [LARGE SCALE GENOMIC DNA]</scope>
    <source>
        <strain evidence="3 4">DSM 19371</strain>
    </source>
</reference>
<evidence type="ECO:0000259" key="1">
    <source>
        <dbReference type="PROSITE" id="PS50404"/>
    </source>
</evidence>
<comment type="caution">
    <text evidence="3">The sequence shown here is derived from an EMBL/GenBank/DDBJ whole genome shotgun (WGS) entry which is preliminary data.</text>
</comment>
<organism evidence="3 4">
    <name type="scientific">Sphingobium scionense</name>
    <dbReference type="NCBI Taxonomy" id="1404341"/>
    <lineage>
        <taxon>Bacteria</taxon>
        <taxon>Pseudomonadati</taxon>
        <taxon>Pseudomonadota</taxon>
        <taxon>Alphaproteobacteria</taxon>
        <taxon>Sphingomonadales</taxon>
        <taxon>Sphingomonadaceae</taxon>
        <taxon>Sphingobium</taxon>
    </lineage>
</organism>
<dbReference type="InterPro" id="IPR010987">
    <property type="entry name" value="Glutathione-S-Trfase_C-like"/>
</dbReference>
<dbReference type="Pfam" id="PF13410">
    <property type="entry name" value="GST_C_2"/>
    <property type="match status" value="1"/>
</dbReference>
<dbReference type="Gene3D" id="3.40.30.10">
    <property type="entry name" value="Glutaredoxin"/>
    <property type="match status" value="1"/>
</dbReference>
<proteinExistence type="predicted"/>
<dbReference type="CDD" id="cd10292">
    <property type="entry name" value="GST_C_YghU_like"/>
    <property type="match status" value="1"/>
</dbReference>
<feature type="domain" description="GST N-terminal" evidence="1">
    <location>
        <begin position="45"/>
        <end position="132"/>
    </location>
</feature>
<dbReference type="AlphaFoldDB" id="A0A7W6LPI3"/>
<evidence type="ECO:0000259" key="2">
    <source>
        <dbReference type="PROSITE" id="PS50405"/>
    </source>
</evidence>
<keyword evidence="4" id="KW-1185">Reference proteome</keyword>
<name>A0A7W6LPI3_9SPHN</name>
<gene>
    <name evidence="3" type="ORF">GGQ90_001924</name>
</gene>
<dbReference type="PANTHER" id="PTHR44051:SF22">
    <property type="entry name" value="DISULFIDE-BOND OXIDOREDUCTASE YGHU"/>
    <property type="match status" value="1"/>
</dbReference>
<dbReference type="SFLD" id="SFLDS00019">
    <property type="entry name" value="Glutathione_Transferase_(cytos"/>
    <property type="match status" value="1"/>
</dbReference>
<dbReference type="EMBL" id="JACIEU010000007">
    <property type="protein sequence ID" value="MBB4148145.1"/>
    <property type="molecule type" value="Genomic_DNA"/>
</dbReference>
<dbReference type="PROSITE" id="PS50404">
    <property type="entry name" value="GST_NTER"/>
    <property type="match status" value="1"/>
</dbReference>
<dbReference type="SFLD" id="SFLDG01151">
    <property type="entry name" value="Main.2:_Nu-like"/>
    <property type="match status" value="1"/>
</dbReference>
<dbReference type="SUPFAM" id="SSF52833">
    <property type="entry name" value="Thioredoxin-like"/>
    <property type="match status" value="1"/>
</dbReference>
<protein>
    <submittedName>
        <fullName evidence="3">GST-like protein</fullName>
        <ecNumber evidence="3">1.8.4.-</ecNumber>
    </submittedName>
</protein>
<dbReference type="PANTHER" id="PTHR44051">
    <property type="entry name" value="GLUTATHIONE S-TRANSFERASE-RELATED"/>
    <property type="match status" value="1"/>
</dbReference>
<dbReference type="NCBIfam" id="NF008731">
    <property type="entry name" value="PRK11752.1"/>
    <property type="match status" value="1"/>
</dbReference>
<dbReference type="Gene3D" id="1.20.1050.10">
    <property type="match status" value="1"/>
</dbReference>
<dbReference type="Pfam" id="PF02798">
    <property type="entry name" value="GST_N"/>
    <property type="match status" value="1"/>
</dbReference>
<accession>A0A7W6LPI3</accession>
<dbReference type="InterPro" id="IPR004045">
    <property type="entry name" value="Glutathione_S-Trfase_N"/>
</dbReference>
<evidence type="ECO:0000313" key="4">
    <source>
        <dbReference type="Proteomes" id="UP000590524"/>
    </source>
</evidence>
<dbReference type="InterPro" id="IPR036249">
    <property type="entry name" value="Thioredoxin-like_sf"/>
</dbReference>
<dbReference type="EC" id="1.8.4.-" evidence="3"/>
<dbReference type="PROSITE" id="PS50405">
    <property type="entry name" value="GST_CTER"/>
    <property type="match status" value="1"/>
</dbReference>
<dbReference type="SUPFAM" id="SSF47616">
    <property type="entry name" value="GST C-terminal domain-like"/>
    <property type="match status" value="1"/>
</dbReference>
<feature type="domain" description="GST C-terminal" evidence="2">
    <location>
        <begin position="135"/>
        <end position="264"/>
    </location>
</feature>
<evidence type="ECO:0000313" key="3">
    <source>
        <dbReference type="EMBL" id="MBB4148145.1"/>
    </source>
</evidence>
<dbReference type="Proteomes" id="UP000590524">
    <property type="component" value="Unassembled WGS sequence"/>
</dbReference>
<dbReference type="CDD" id="cd03048">
    <property type="entry name" value="GST_N_Ure2p_like"/>
    <property type="match status" value="1"/>
</dbReference>
<keyword evidence="3" id="KW-0560">Oxidoreductase</keyword>